<evidence type="ECO:0000313" key="3">
    <source>
        <dbReference type="Proteomes" id="UP000251002"/>
    </source>
</evidence>
<keyword evidence="3" id="KW-1185">Reference proteome</keyword>
<reference evidence="2 3" key="1">
    <citation type="submission" date="2018-06" db="EMBL/GenBank/DDBJ databases">
        <title>The draft genome sequences of strains SCU63 and S1.</title>
        <authorList>
            <person name="Gan L."/>
        </authorList>
    </citation>
    <scope>NUCLEOTIDE SEQUENCE [LARGE SCALE GENOMIC DNA]</scope>
    <source>
        <strain evidence="2 3">SCU63</strain>
    </source>
</reference>
<dbReference type="AlphaFoldDB" id="A0A365L2J4"/>
<protein>
    <recommendedName>
        <fullName evidence="1">BioF2-like acetyltransferase domain-containing protein</fullName>
    </recommendedName>
</protein>
<gene>
    <name evidence="2" type="ORF">DP120_08340</name>
</gene>
<evidence type="ECO:0000313" key="2">
    <source>
        <dbReference type="EMBL" id="RAZ79602.1"/>
    </source>
</evidence>
<dbReference type="EMBL" id="QLZR01000002">
    <property type="protein sequence ID" value="RAZ79602.1"/>
    <property type="molecule type" value="Genomic_DNA"/>
</dbReference>
<dbReference type="PANTHER" id="PTHR36174:SF1">
    <property type="entry name" value="LIPID II:GLYCINE GLYCYLTRANSFERASE"/>
    <property type="match status" value="1"/>
</dbReference>
<sequence length="329" mass="37347">MSVSIKTGIPDIFFLPEWAEAYESQDDGVAVSFEFAHSLGRIHYPFIKRLVPGTTAYFDTITPFGLNGPLITECQPGHEKDLAAAFDEAFQQYCTDNRIIAEYIRFNPWVGNIEHFGEFYGIDKRGIAMYVDLSAGDYFMDEFKSGTRQQVRRALKNGVTIEFDFTGETLDDFCRIYELMAKRNSIPEYYLFSRSFLEESFRKLAGKQFIINALHEGKRISTALMVHHGDYLHYHLAANDPAYFKFAANSLVLSEACRWGVDNGKKQLHLGGASTEPLYRFKGGFTKTEPLDILTGKKIRNAAVYEKISRAKVAADPETNTAHFPIYRG</sequence>
<proteinExistence type="predicted"/>
<dbReference type="Gene3D" id="3.40.630.30">
    <property type="match status" value="1"/>
</dbReference>
<feature type="domain" description="BioF2-like acetyltransferase" evidence="1">
    <location>
        <begin position="147"/>
        <end position="275"/>
    </location>
</feature>
<dbReference type="PANTHER" id="PTHR36174">
    <property type="entry name" value="LIPID II:GLYCINE GLYCYLTRANSFERASE"/>
    <property type="match status" value="1"/>
</dbReference>
<organism evidence="2 3">
    <name type="scientific">Planococcus halotolerans</name>
    <dbReference type="NCBI Taxonomy" id="2233542"/>
    <lineage>
        <taxon>Bacteria</taxon>
        <taxon>Bacillati</taxon>
        <taxon>Bacillota</taxon>
        <taxon>Bacilli</taxon>
        <taxon>Bacillales</taxon>
        <taxon>Caryophanaceae</taxon>
        <taxon>Planococcus</taxon>
    </lineage>
</organism>
<name>A0A365L2J4_9BACL</name>
<dbReference type="InterPro" id="IPR016181">
    <property type="entry name" value="Acyl_CoA_acyltransferase"/>
</dbReference>
<accession>A0A365L2J4</accession>
<dbReference type="InterPro" id="IPR038740">
    <property type="entry name" value="BioF2-like_GNAT_dom"/>
</dbReference>
<dbReference type="SUPFAM" id="SSF55729">
    <property type="entry name" value="Acyl-CoA N-acyltransferases (Nat)"/>
    <property type="match status" value="1"/>
</dbReference>
<evidence type="ECO:0000259" key="1">
    <source>
        <dbReference type="Pfam" id="PF13480"/>
    </source>
</evidence>
<dbReference type="RefSeq" id="WP_112223169.1">
    <property type="nucleotide sequence ID" value="NZ_CP196859.1"/>
</dbReference>
<comment type="caution">
    <text evidence="2">The sequence shown here is derived from an EMBL/GenBank/DDBJ whole genome shotgun (WGS) entry which is preliminary data.</text>
</comment>
<dbReference type="Pfam" id="PF13480">
    <property type="entry name" value="Acetyltransf_6"/>
    <property type="match status" value="1"/>
</dbReference>
<dbReference type="Proteomes" id="UP000251002">
    <property type="component" value="Unassembled WGS sequence"/>
</dbReference>
<dbReference type="InterPro" id="IPR050644">
    <property type="entry name" value="PG_Glycine_Bridge_Synth"/>
</dbReference>